<evidence type="ECO:0000313" key="2">
    <source>
        <dbReference type="EMBL" id="GIY47385.1"/>
    </source>
</evidence>
<dbReference type="EMBL" id="BPLQ01009920">
    <property type="protein sequence ID" value="GIY47385.1"/>
    <property type="molecule type" value="Genomic_DNA"/>
</dbReference>
<proteinExistence type="predicted"/>
<sequence>MHRYVLEKTPGYLQTGSRDEGQGQDVDEDEEEGVVALPHLIRQVDEAGQPGDLPVGTLQCVVEGSGRVQKGGRNAAWDDPDHAQDSFGPGFRLVHAGFQWVKHCHVSEMKE</sequence>
<name>A0AAV4TLX7_9ARAC</name>
<evidence type="ECO:0000313" key="3">
    <source>
        <dbReference type="Proteomes" id="UP001054837"/>
    </source>
</evidence>
<keyword evidence="3" id="KW-1185">Reference proteome</keyword>
<accession>A0AAV4TLX7</accession>
<evidence type="ECO:0000256" key="1">
    <source>
        <dbReference type="SAM" id="MobiDB-lite"/>
    </source>
</evidence>
<organism evidence="2 3">
    <name type="scientific">Caerostris darwini</name>
    <dbReference type="NCBI Taxonomy" id="1538125"/>
    <lineage>
        <taxon>Eukaryota</taxon>
        <taxon>Metazoa</taxon>
        <taxon>Ecdysozoa</taxon>
        <taxon>Arthropoda</taxon>
        <taxon>Chelicerata</taxon>
        <taxon>Arachnida</taxon>
        <taxon>Araneae</taxon>
        <taxon>Araneomorphae</taxon>
        <taxon>Entelegynae</taxon>
        <taxon>Araneoidea</taxon>
        <taxon>Araneidae</taxon>
        <taxon>Caerostris</taxon>
    </lineage>
</organism>
<gene>
    <name evidence="2" type="ORF">CDAR_419231</name>
</gene>
<protein>
    <submittedName>
        <fullName evidence="2">Uncharacterized protein</fullName>
    </submittedName>
</protein>
<comment type="caution">
    <text evidence="2">The sequence shown here is derived from an EMBL/GenBank/DDBJ whole genome shotgun (WGS) entry which is preliminary data.</text>
</comment>
<dbReference type="AlphaFoldDB" id="A0AAV4TLX7"/>
<feature type="region of interest" description="Disordered" evidence="1">
    <location>
        <begin position="1"/>
        <end position="32"/>
    </location>
</feature>
<reference evidence="2 3" key="1">
    <citation type="submission" date="2021-06" db="EMBL/GenBank/DDBJ databases">
        <title>Caerostris darwini draft genome.</title>
        <authorList>
            <person name="Kono N."/>
            <person name="Arakawa K."/>
        </authorList>
    </citation>
    <scope>NUCLEOTIDE SEQUENCE [LARGE SCALE GENOMIC DNA]</scope>
</reference>
<dbReference type="Proteomes" id="UP001054837">
    <property type="component" value="Unassembled WGS sequence"/>
</dbReference>